<dbReference type="eggNOG" id="COG5607">
    <property type="taxonomic scope" value="Bacteria"/>
</dbReference>
<dbReference type="Pfam" id="PF05235">
    <property type="entry name" value="CHAD"/>
    <property type="match status" value="1"/>
</dbReference>
<dbReference type="HOGENOM" id="CLU_854354_0_0_0"/>
<dbReference type="InterPro" id="IPR038186">
    <property type="entry name" value="CHAD_dom_sf"/>
</dbReference>
<feature type="domain" description="CHAD" evidence="1">
    <location>
        <begin position="32"/>
        <end position="309"/>
    </location>
</feature>
<dbReference type="PROSITE" id="PS51708">
    <property type="entry name" value="CHAD"/>
    <property type="match status" value="1"/>
</dbReference>
<dbReference type="EMBL" id="AANZ01000028">
    <property type="protein sequence ID" value="EAQ77801.1"/>
    <property type="molecule type" value="Genomic_DNA"/>
</dbReference>
<dbReference type="STRING" id="314230.DSM3645_25567"/>
<dbReference type="Gene3D" id="1.40.20.10">
    <property type="entry name" value="CHAD domain"/>
    <property type="match status" value="1"/>
</dbReference>
<name>A4A0I1_9BACT</name>
<gene>
    <name evidence="2" type="ORF">DSM3645_25567</name>
</gene>
<dbReference type="PANTHER" id="PTHR39339">
    <property type="entry name" value="SLR1444 PROTEIN"/>
    <property type="match status" value="1"/>
</dbReference>
<proteinExistence type="predicted"/>
<dbReference type="SMART" id="SM00880">
    <property type="entry name" value="CHAD"/>
    <property type="match status" value="1"/>
</dbReference>
<dbReference type="InterPro" id="IPR007899">
    <property type="entry name" value="CHAD_dom"/>
</dbReference>
<organism evidence="2 3">
    <name type="scientific">Blastopirellula marina DSM 3645</name>
    <dbReference type="NCBI Taxonomy" id="314230"/>
    <lineage>
        <taxon>Bacteria</taxon>
        <taxon>Pseudomonadati</taxon>
        <taxon>Planctomycetota</taxon>
        <taxon>Planctomycetia</taxon>
        <taxon>Pirellulales</taxon>
        <taxon>Pirellulaceae</taxon>
        <taxon>Blastopirellula</taxon>
    </lineage>
</organism>
<dbReference type="Proteomes" id="UP000004358">
    <property type="component" value="Unassembled WGS sequence"/>
</dbReference>
<dbReference type="AlphaFoldDB" id="A4A0I1"/>
<evidence type="ECO:0000313" key="2">
    <source>
        <dbReference type="EMBL" id="EAQ77801.1"/>
    </source>
</evidence>
<reference evidence="2 3" key="1">
    <citation type="submission" date="2006-02" db="EMBL/GenBank/DDBJ databases">
        <authorList>
            <person name="Amann R."/>
            <person name="Ferriera S."/>
            <person name="Johnson J."/>
            <person name="Kravitz S."/>
            <person name="Halpern A."/>
            <person name="Remington K."/>
            <person name="Beeson K."/>
            <person name="Tran B."/>
            <person name="Rogers Y.-H."/>
            <person name="Friedman R."/>
            <person name="Venter J.C."/>
        </authorList>
    </citation>
    <scope>NUCLEOTIDE SEQUENCE [LARGE SCALE GENOMIC DNA]</scope>
    <source>
        <strain evidence="2 3">DSM 3645</strain>
    </source>
</reference>
<evidence type="ECO:0000313" key="3">
    <source>
        <dbReference type="Proteomes" id="UP000004358"/>
    </source>
</evidence>
<evidence type="ECO:0000259" key="1">
    <source>
        <dbReference type="PROSITE" id="PS51708"/>
    </source>
</evidence>
<accession>A4A0I1</accession>
<dbReference type="OrthoDB" id="250924at2"/>
<dbReference type="PANTHER" id="PTHR39339:SF1">
    <property type="entry name" value="CHAD DOMAIN-CONTAINING PROTEIN"/>
    <property type="match status" value="1"/>
</dbReference>
<comment type="caution">
    <text evidence="2">The sequence shown here is derived from an EMBL/GenBank/DDBJ whole genome shotgun (WGS) entry which is preliminary data.</text>
</comment>
<sequence>MRRKADVDERKCGSADKLTIKKVKWLDSVKPDTLVSKVARTALQERLELVSYYLPLAARKADANIEYVHQLRVSVRRSQAALELFQPLEPMRRSEKLRKRLKKIRRAAGEPRDLDVFIARLTADHEKSDKVAVQTLKRMRAMRKEAQTSLVEIAAWAKGKNLTRKFEQFIPRIRWRDAGPEDTLQTIGPLYLDPVMLQFFYQAEQTLAAPDTLHQLRIQAKRLRYAMELTAVAFDEGFRRDLYPYFETVQDRLGQVNDHATAIVKIAAWAEKIEDPVVVGYLHDVMAQEEKAYSEESESFRQWWTTDLIADLKRRFDHYLRVSID</sequence>
<protein>
    <recommendedName>
        <fullName evidence="1">CHAD domain-containing protein</fullName>
    </recommendedName>
</protein>